<dbReference type="EMBL" id="LSRX01000622">
    <property type="protein sequence ID" value="OLP92440.1"/>
    <property type="molecule type" value="Genomic_DNA"/>
</dbReference>
<dbReference type="AlphaFoldDB" id="A0A1Q9DBG4"/>
<evidence type="ECO:0000313" key="2">
    <source>
        <dbReference type="EMBL" id="OLP92440.1"/>
    </source>
</evidence>
<name>A0A1Q9DBG4_SYMMI</name>
<dbReference type="SUPFAM" id="SSF51197">
    <property type="entry name" value="Clavaminate synthase-like"/>
    <property type="match status" value="1"/>
</dbReference>
<accession>A0A1Q9DBG4</accession>
<sequence length="940" mass="106352">MLARRDRYEPDVKLYWLEKSVEGKMLKRKREIYEEEDSDAEMQESDDEADLDVFGMNWGLGEGDDQKVAEADRGADVKKNLKSISFPEMDADGLPSSYIVKVVNCLGKWIAKLQAVTDQLDDLKKTPKSEKQLDVLAEFTYEASLLSMIMEKAKLVISGLEKTTETIQSKQADSVLQDQGFTLAQQDEIKRLFDAAKKQVYMAKRVRSLASVLWDDDEDVDALLLEWKKPDNPLTVRSKAKLVVDNSDDVPERPEIHPVLKLDLVVEKPGLLKLRRTRDPWYWLQQVSQEVKGLPRLQQEVIHDLERTQFANGAIVFDLPTSSLASSILSHAELCIRCTEALSFCSGCAPMLQYMKSQKKKDDTSKKAPASSVTAHQRAMVLQKGVEATREELGEPVLQTGQRCNGKYHSYLTRFLLAAFPSKQWPQELLSDLIRALSSQLRELFNTGLLVNGRRYYFGILGLKGDFEFHCTCLRDAGLKRSYEHVGRAQDIPVCIECEAGFPDTPMEDANVGAAWTRTIGKSAPWERLPSFGQVPFDNWCSFPSRAPEFFRRDPFHVFRLGVARNFLASAILLLCNLGAFDLQGESRSVENRLVRAWRHFQLFMETASLHVGGLRSFSKKKMHFASGGAFPWLGCKGSDTIVLLKWLQVLLVQLRSRGCAVVTGHDFASCRACIFIERAVTGGLQFSQGIHGHSLWLVPSCTSFLRQSLYDFLRGYSQLAQYCLVRKMPLFGITPKFHAMCHYKHELEMSLRLNQQATINPAAFDCSMSEDKLLSVQGLYTAVEVTHNMAGTVLVPGSHRTKLPREDKSLRVDENFAKSYLQSFKTRALMCKLVRPYVPAGGLLLFNSKLIHANDPGTVRRSEADGLPNRLALAVAYSPRKRRSEATRKRKIQAYFNGSTSNHWPCDRFSLKTFRRNNAVRGSRKLPEPPKDAKRLRLL</sequence>
<evidence type="ECO:0000313" key="3">
    <source>
        <dbReference type="Proteomes" id="UP000186817"/>
    </source>
</evidence>
<feature type="region of interest" description="Disordered" evidence="1">
    <location>
        <begin position="921"/>
        <end position="940"/>
    </location>
</feature>
<comment type="caution">
    <text evidence="2">The sequence shown here is derived from an EMBL/GenBank/DDBJ whole genome shotgun (WGS) entry which is preliminary data.</text>
</comment>
<reference evidence="2 3" key="1">
    <citation type="submission" date="2016-02" db="EMBL/GenBank/DDBJ databases">
        <title>Genome analysis of coral dinoflagellate symbionts highlights evolutionary adaptations to a symbiotic lifestyle.</title>
        <authorList>
            <person name="Aranda M."/>
            <person name="Li Y."/>
            <person name="Liew Y.J."/>
            <person name="Baumgarten S."/>
            <person name="Simakov O."/>
            <person name="Wilson M."/>
            <person name="Piel J."/>
            <person name="Ashoor H."/>
            <person name="Bougouffa S."/>
            <person name="Bajic V.B."/>
            <person name="Ryu T."/>
            <person name="Ravasi T."/>
            <person name="Bayer T."/>
            <person name="Micklem G."/>
            <person name="Kim H."/>
            <person name="Bhak J."/>
            <person name="Lajeunesse T.C."/>
            <person name="Voolstra C.R."/>
        </authorList>
    </citation>
    <scope>NUCLEOTIDE SEQUENCE [LARGE SCALE GENOMIC DNA]</scope>
    <source>
        <strain evidence="2 3">CCMP2467</strain>
    </source>
</reference>
<dbReference type="Gene3D" id="2.60.120.620">
    <property type="entry name" value="q2cbj1_9rhob like domain"/>
    <property type="match status" value="1"/>
</dbReference>
<keyword evidence="3" id="KW-1185">Reference proteome</keyword>
<dbReference type="Proteomes" id="UP000186817">
    <property type="component" value="Unassembled WGS sequence"/>
</dbReference>
<organism evidence="2 3">
    <name type="scientific">Symbiodinium microadriaticum</name>
    <name type="common">Dinoflagellate</name>
    <name type="synonym">Zooxanthella microadriatica</name>
    <dbReference type="NCBI Taxonomy" id="2951"/>
    <lineage>
        <taxon>Eukaryota</taxon>
        <taxon>Sar</taxon>
        <taxon>Alveolata</taxon>
        <taxon>Dinophyceae</taxon>
        <taxon>Suessiales</taxon>
        <taxon>Symbiodiniaceae</taxon>
        <taxon>Symbiodinium</taxon>
    </lineage>
</organism>
<protein>
    <submittedName>
        <fullName evidence="2">Uncharacterized protein</fullName>
    </submittedName>
</protein>
<proteinExistence type="predicted"/>
<gene>
    <name evidence="2" type="ORF">AK812_SmicGene25753</name>
</gene>
<feature type="compositionally biased region" description="Basic and acidic residues" evidence="1">
    <location>
        <begin position="926"/>
        <end position="940"/>
    </location>
</feature>
<dbReference type="OrthoDB" id="422310at2759"/>
<evidence type="ECO:0000256" key="1">
    <source>
        <dbReference type="SAM" id="MobiDB-lite"/>
    </source>
</evidence>